<keyword evidence="2" id="KW-0560">Oxidoreductase</keyword>
<comment type="catalytic activity">
    <reaction evidence="4">
        <text>an aldehyde + NAD(+) + H2O = a carboxylate + NADH + 2 H(+)</text>
        <dbReference type="Rhea" id="RHEA:16185"/>
        <dbReference type="ChEBI" id="CHEBI:15377"/>
        <dbReference type="ChEBI" id="CHEBI:15378"/>
        <dbReference type="ChEBI" id="CHEBI:17478"/>
        <dbReference type="ChEBI" id="CHEBI:29067"/>
        <dbReference type="ChEBI" id="CHEBI:57540"/>
        <dbReference type="ChEBI" id="CHEBI:57945"/>
        <dbReference type="EC" id="1.2.1.3"/>
    </reaction>
</comment>
<evidence type="ECO:0000313" key="7">
    <source>
        <dbReference type="Proteomes" id="UP000004508"/>
    </source>
</evidence>
<dbReference type="InParanoid" id="D6U339"/>
<comment type="caution">
    <text evidence="6">The sequence shown here is derived from an EMBL/GenBank/DDBJ whole genome shotgun (WGS) entry which is preliminary data.</text>
</comment>
<dbReference type="STRING" id="485913.Krac_3840"/>
<dbReference type="InterPro" id="IPR016163">
    <property type="entry name" value="Ald_DH_C"/>
</dbReference>
<comment type="similarity">
    <text evidence="1">Belongs to the aldehyde dehydrogenase family.</text>
</comment>
<name>D6U339_KTERA</name>
<sequence>MQSYDRLLIGGKWDAPATPSVLQVISPLTEEVIAQIPDCSTRDIDRAVAVARASQDHGPWPHMPVAERIGILRKLAAGLRAHELDFARTQSEEVGSPYSLISAIQAEVAAALLDYYLDLGSTYPFEEVRPGLFSKALVLREPVGVVGAIVPWNYPLSLSFFKLAPALLAGCSVILKPDSATPLHSYILGEILQEIGLPQGVMSILPAGREASEHLVTHPDVDKIAFTGSTAVGKRVAALCGQTLKHVSCELGGKSAAILLDDVALDQIITPLIYRALPNNGQTCIAQTRLLVPQTRYAEITEALVERVRTLRVGNPLDPHTEIGPLVTQRQRDRVDGYIASGLAEGAKIAVGGKHPPAMTKGWFVEPTVFVDVNSSMRIAQEEIFGPVLVVLPYADEEEAIALANDSAYGLSGSVWTADQARGIALARRIQTGTIGINNAGLDPAAPFGGWKQSGIGRELGREGLEEYFELKSILLPPERPPAFAAEERAVPGL</sequence>
<dbReference type="EMBL" id="ADVG01000004">
    <property type="protein sequence ID" value="EFH82944.1"/>
    <property type="molecule type" value="Genomic_DNA"/>
</dbReference>
<proteinExistence type="inferred from homology"/>
<dbReference type="FunFam" id="3.40.605.10:FF:000026">
    <property type="entry name" value="Aldehyde dehydrogenase, putative"/>
    <property type="match status" value="1"/>
</dbReference>
<evidence type="ECO:0000256" key="2">
    <source>
        <dbReference type="ARBA" id="ARBA00023002"/>
    </source>
</evidence>
<dbReference type="FunFam" id="3.40.309.10:FF:000012">
    <property type="entry name" value="Betaine aldehyde dehydrogenase"/>
    <property type="match status" value="1"/>
</dbReference>
<dbReference type="InterPro" id="IPR016162">
    <property type="entry name" value="Ald_DH_N"/>
</dbReference>
<evidence type="ECO:0000313" key="6">
    <source>
        <dbReference type="EMBL" id="EFH82944.1"/>
    </source>
</evidence>
<evidence type="ECO:0000256" key="1">
    <source>
        <dbReference type="ARBA" id="ARBA00009986"/>
    </source>
</evidence>
<evidence type="ECO:0000256" key="3">
    <source>
        <dbReference type="ARBA" id="ARBA00024226"/>
    </source>
</evidence>
<dbReference type="PANTHER" id="PTHR42804">
    <property type="entry name" value="ALDEHYDE DEHYDROGENASE"/>
    <property type="match status" value="1"/>
</dbReference>
<feature type="domain" description="Aldehyde dehydrogenase" evidence="5">
    <location>
        <begin position="20"/>
        <end position="474"/>
    </location>
</feature>
<accession>D6U339</accession>
<keyword evidence="7" id="KW-1185">Reference proteome</keyword>
<dbReference type="EC" id="1.2.1.3" evidence="3"/>
<reference evidence="6 7" key="1">
    <citation type="journal article" date="2011" name="Stand. Genomic Sci.">
        <title>Non-contiguous finished genome sequence and contextual data of the filamentous soil bacterium Ktedonobacter racemifer type strain (SOSP1-21).</title>
        <authorList>
            <person name="Chang Y.J."/>
            <person name="Land M."/>
            <person name="Hauser L."/>
            <person name="Chertkov O."/>
            <person name="Del Rio T.G."/>
            <person name="Nolan M."/>
            <person name="Copeland A."/>
            <person name="Tice H."/>
            <person name="Cheng J.F."/>
            <person name="Lucas S."/>
            <person name="Han C."/>
            <person name="Goodwin L."/>
            <person name="Pitluck S."/>
            <person name="Ivanova N."/>
            <person name="Ovchinikova G."/>
            <person name="Pati A."/>
            <person name="Chen A."/>
            <person name="Palaniappan K."/>
            <person name="Mavromatis K."/>
            <person name="Liolios K."/>
            <person name="Brettin T."/>
            <person name="Fiebig A."/>
            <person name="Rohde M."/>
            <person name="Abt B."/>
            <person name="Goker M."/>
            <person name="Detter J.C."/>
            <person name="Woyke T."/>
            <person name="Bristow J."/>
            <person name="Eisen J.A."/>
            <person name="Markowitz V."/>
            <person name="Hugenholtz P."/>
            <person name="Kyrpides N.C."/>
            <person name="Klenk H.P."/>
            <person name="Lapidus A."/>
        </authorList>
    </citation>
    <scope>NUCLEOTIDE SEQUENCE [LARGE SCALE GENOMIC DNA]</scope>
    <source>
        <strain evidence="7">DSM 44963</strain>
    </source>
</reference>
<dbReference type="CDD" id="cd07139">
    <property type="entry name" value="ALDH_AldA-Rv0768"/>
    <property type="match status" value="1"/>
</dbReference>
<dbReference type="Proteomes" id="UP000004508">
    <property type="component" value="Unassembled WGS sequence"/>
</dbReference>
<evidence type="ECO:0000259" key="5">
    <source>
        <dbReference type="Pfam" id="PF00171"/>
    </source>
</evidence>
<dbReference type="Gene3D" id="3.40.309.10">
    <property type="entry name" value="Aldehyde Dehydrogenase, Chain A, domain 2"/>
    <property type="match status" value="1"/>
</dbReference>
<dbReference type="RefSeq" id="WP_007921433.1">
    <property type="nucleotide sequence ID" value="NZ_ADVG01000004.1"/>
</dbReference>
<dbReference type="OrthoDB" id="9762913at2"/>
<dbReference type="eggNOG" id="COG1012">
    <property type="taxonomic scope" value="Bacteria"/>
</dbReference>
<dbReference type="PANTHER" id="PTHR42804:SF1">
    <property type="entry name" value="ALDEHYDE DEHYDROGENASE-RELATED"/>
    <property type="match status" value="1"/>
</dbReference>
<dbReference type="GO" id="GO:0004029">
    <property type="term" value="F:aldehyde dehydrogenase (NAD+) activity"/>
    <property type="evidence" value="ECO:0007669"/>
    <property type="project" value="UniProtKB-EC"/>
</dbReference>
<dbReference type="InterPro" id="IPR015590">
    <property type="entry name" value="Aldehyde_DH_dom"/>
</dbReference>
<dbReference type="PROSITE" id="PS00070">
    <property type="entry name" value="ALDEHYDE_DEHYDR_CYS"/>
    <property type="match status" value="1"/>
</dbReference>
<dbReference type="InterPro" id="IPR016161">
    <property type="entry name" value="Ald_DH/histidinol_DH"/>
</dbReference>
<dbReference type="FunFam" id="3.40.605.10:FF:000007">
    <property type="entry name" value="NAD/NADP-dependent betaine aldehyde dehydrogenase"/>
    <property type="match status" value="1"/>
</dbReference>
<protein>
    <recommendedName>
        <fullName evidence="3">aldehyde dehydrogenase (NAD(+))</fullName>
        <ecNumber evidence="3">1.2.1.3</ecNumber>
    </recommendedName>
</protein>
<dbReference type="Gene3D" id="3.40.605.10">
    <property type="entry name" value="Aldehyde Dehydrogenase, Chain A, domain 1"/>
    <property type="match status" value="1"/>
</dbReference>
<dbReference type="SUPFAM" id="SSF53720">
    <property type="entry name" value="ALDH-like"/>
    <property type="match status" value="1"/>
</dbReference>
<evidence type="ECO:0000256" key="4">
    <source>
        <dbReference type="ARBA" id="ARBA00049194"/>
    </source>
</evidence>
<gene>
    <name evidence="6" type="ORF">Krac_3840</name>
</gene>
<organism evidence="6 7">
    <name type="scientific">Ktedonobacter racemifer DSM 44963</name>
    <dbReference type="NCBI Taxonomy" id="485913"/>
    <lineage>
        <taxon>Bacteria</taxon>
        <taxon>Bacillati</taxon>
        <taxon>Chloroflexota</taxon>
        <taxon>Ktedonobacteria</taxon>
        <taxon>Ktedonobacterales</taxon>
        <taxon>Ktedonobacteraceae</taxon>
        <taxon>Ktedonobacter</taxon>
    </lineage>
</organism>
<dbReference type="InterPro" id="IPR016160">
    <property type="entry name" value="Ald_DH_CS_CYS"/>
</dbReference>
<dbReference type="Pfam" id="PF00171">
    <property type="entry name" value="Aldedh"/>
    <property type="match status" value="1"/>
</dbReference>
<dbReference type="AlphaFoldDB" id="D6U339"/>